<dbReference type="Proteomes" id="UP000750502">
    <property type="component" value="Unassembled WGS sequence"/>
</dbReference>
<protein>
    <submittedName>
        <fullName evidence="1">Uncharacterized protein</fullName>
    </submittedName>
</protein>
<name>A0A9P7L9Q8_9HYPO</name>
<dbReference type="AlphaFoldDB" id="A0A9P7L9Q8"/>
<evidence type="ECO:0000313" key="1">
    <source>
        <dbReference type="EMBL" id="KAG5765915.1"/>
    </source>
</evidence>
<reference evidence="1" key="2">
    <citation type="submission" date="2020-10" db="EMBL/GenBank/DDBJ databases">
        <authorList>
            <person name="Peck L.D."/>
            <person name="Nowell R.W."/>
            <person name="Flood J."/>
            <person name="Ryan M.J."/>
            <person name="Barraclough T.G."/>
        </authorList>
    </citation>
    <scope>NUCLEOTIDE SEQUENCE</scope>
    <source>
        <strain evidence="1">IMI 127659i</strain>
    </source>
</reference>
<gene>
    <name evidence="1" type="ORF">H9Q72_005994</name>
</gene>
<sequence length="135" mass="15022">MSDGPPPTPSKRQRARALEEQGILHDTPIDVPTFACKFPFINSKKCTNCEKNPCSRIPAMMNGNYMDIITIFKAIDKMLKDETVRFQDAYKLGIIKGTVPDSTASNSIKSNSTDYLGQSFEVLVNTHALTHDDIL</sequence>
<keyword evidence="2" id="KW-1185">Reference proteome</keyword>
<dbReference type="OrthoDB" id="5100144at2759"/>
<proteinExistence type="predicted"/>
<dbReference type="EMBL" id="JADFTT010000179">
    <property type="protein sequence ID" value="KAG5765915.1"/>
    <property type="molecule type" value="Genomic_DNA"/>
</dbReference>
<comment type="caution">
    <text evidence="1">The sequence shown here is derived from an EMBL/GenBank/DDBJ whole genome shotgun (WGS) entry which is preliminary data.</text>
</comment>
<accession>A0A9P7L9Q8</accession>
<organism evidence="1 2">
    <name type="scientific">Fusarium xylarioides</name>
    <dbReference type="NCBI Taxonomy" id="221167"/>
    <lineage>
        <taxon>Eukaryota</taxon>
        <taxon>Fungi</taxon>
        <taxon>Dikarya</taxon>
        <taxon>Ascomycota</taxon>
        <taxon>Pezizomycotina</taxon>
        <taxon>Sordariomycetes</taxon>
        <taxon>Hypocreomycetidae</taxon>
        <taxon>Hypocreales</taxon>
        <taxon>Nectriaceae</taxon>
        <taxon>Fusarium</taxon>
        <taxon>Fusarium fujikuroi species complex</taxon>
    </lineage>
</organism>
<reference evidence="1" key="1">
    <citation type="journal article" date="2020" name="bioRxiv">
        <title>Historical genomics reveals the evolutionary mechanisms behind multiple outbreaks of the host-specific coffee wilt pathogen Fusarium xylarioides.</title>
        <authorList>
            <person name="Peck D."/>
            <person name="Nowell R.W."/>
            <person name="Flood J."/>
            <person name="Ryan M.J."/>
            <person name="Barraclough T.G."/>
        </authorList>
    </citation>
    <scope>NUCLEOTIDE SEQUENCE</scope>
    <source>
        <strain evidence="1">IMI 127659i</strain>
    </source>
</reference>
<evidence type="ECO:0000313" key="2">
    <source>
        <dbReference type="Proteomes" id="UP000750502"/>
    </source>
</evidence>